<dbReference type="AlphaFoldDB" id="A0A3B0U1G8"/>
<organism evidence="9">
    <name type="scientific">hydrothermal vent metagenome</name>
    <dbReference type="NCBI Taxonomy" id="652676"/>
    <lineage>
        <taxon>unclassified sequences</taxon>
        <taxon>metagenomes</taxon>
        <taxon>ecological metagenomes</taxon>
    </lineage>
</organism>
<evidence type="ECO:0000256" key="2">
    <source>
        <dbReference type="ARBA" id="ARBA00006040"/>
    </source>
</evidence>
<protein>
    <submittedName>
        <fullName evidence="9">Dipeptidyl carboxypeptidase Dcp</fullName>
        <ecNumber evidence="9">3.4.15.5</ecNumber>
    </submittedName>
</protein>
<gene>
    <name evidence="9" type="ORF">MNBD_BACTEROID01-2612</name>
</gene>
<dbReference type="FunFam" id="3.40.390.10:FF:000009">
    <property type="entry name" value="Oligopeptidase A"/>
    <property type="match status" value="1"/>
</dbReference>
<dbReference type="InterPro" id="IPR024077">
    <property type="entry name" value="Neurolysin/TOP_dom2"/>
</dbReference>
<dbReference type="Gene3D" id="3.40.390.10">
    <property type="entry name" value="Collagenase (Catalytic Domain)"/>
    <property type="match status" value="1"/>
</dbReference>
<dbReference type="InterPro" id="IPR034005">
    <property type="entry name" value="M3A_DCP"/>
</dbReference>
<feature type="domain" description="Peptidase M3A/M3B catalytic" evidence="8">
    <location>
        <begin position="246"/>
        <end position="694"/>
    </location>
</feature>
<dbReference type="Gene3D" id="1.10.1370.10">
    <property type="entry name" value="Neurolysin, domain 3"/>
    <property type="match status" value="1"/>
</dbReference>
<keyword evidence="9" id="KW-0121">Carboxypeptidase</keyword>
<sequence length="696" mass="79616">MKTIPLLTILVFMNLGIINAQDNPLLQDFNTPHQVAPFQLIETKHYMPAFKEAISVGEKEIEAIVNNTEAPSFNNTIVALEKAGRLLNRTAGIFFNLLSSETNDDLQKIAQEVSPLLTKFQNDISLNPELFHKVKVVYENKGNLGLSVEQQTLLTDTYIGFVRKGANLDETQKEKFRELSTELSKLSLKFGENVLKETNNYFLHITDKKQLAGLPESAIEAAAGKAKEKEVEGWVFDITMPSYLPFMKYAENRSLRKEMYMAYSSKAFKGNEYDNQENVKRIVGLRLELAKLLGYKNYADYVLERQMAMNPAGVYKLLGDLYDASYKVAKQEKEELQQYAESLGFKETLMPWDKDYYTEKLRTRKFNLDDEMLKPYFELSNVVEGVFGLATKLYGLTFKPNNDIPVYNEEVKPYEVFDNDGKFLAVLYTDFHPRAGKRGGAWMNDFKGQWKENGVDSRPHITIVMNFTRPTETKPALLTFNELETFMHEFGHALHGMLANSTYSSLSGTNVYRDFVELPSQIMENWAVEKEFLDGFATHYKTGEKIPEELVEKIKASQNYMAGSLSLRQLSFGFLDMAWHTLEEPYRGDVKTFEEEAWKKTQLYPVIDGVCMSTQFGHLFAGGYAAGYYGYKWAEVLDADAFSLFKEKGLFDKATAKSFRENILEKGGTEHPMVLYKRFRGQEPKVDALLKRSGLM</sequence>
<dbReference type="SUPFAM" id="SSF55486">
    <property type="entry name" value="Metalloproteases ('zincins'), catalytic domain"/>
    <property type="match status" value="1"/>
</dbReference>
<evidence type="ECO:0000256" key="4">
    <source>
        <dbReference type="ARBA" id="ARBA00022723"/>
    </source>
</evidence>
<dbReference type="EMBL" id="UOEP01000168">
    <property type="protein sequence ID" value="VAW22193.1"/>
    <property type="molecule type" value="Genomic_DNA"/>
</dbReference>
<comment type="similarity">
    <text evidence="2">Belongs to the peptidase M3 family.</text>
</comment>
<dbReference type="InterPro" id="IPR045090">
    <property type="entry name" value="Pept_M3A_M3B"/>
</dbReference>
<keyword evidence="3" id="KW-0645">Protease</keyword>
<evidence type="ECO:0000313" key="9">
    <source>
        <dbReference type="EMBL" id="VAW22193.1"/>
    </source>
</evidence>
<evidence type="ECO:0000256" key="7">
    <source>
        <dbReference type="ARBA" id="ARBA00023049"/>
    </source>
</evidence>
<comment type="cofactor">
    <cofactor evidence="1">
        <name>Zn(2+)</name>
        <dbReference type="ChEBI" id="CHEBI:29105"/>
    </cofactor>
</comment>
<keyword evidence="5 9" id="KW-0378">Hydrolase</keyword>
<evidence type="ECO:0000256" key="5">
    <source>
        <dbReference type="ARBA" id="ARBA00022801"/>
    </source>
</evidence>
<keyword evidence="4" id="KW-0479">Metal-binding</keyword>
<keyword evidence="7" id="KW-0482">Metalloprotease</keyword>
<dbReference type="GO" id="GO:0004180">
    <property type="term" value="F:carboxypeptidase activity"/>
    <property type="evidence" value="ECO:0007669"/>
    <property type="project" value="UniProtKB-KW"/>
</dbReference>
<evidence type="ECO:0000256" key="1">
    <source>
        <dbReference type="ARBA" id="ARBA00001947"/>
    </source>
</evidence>
<dbReference type="Pfam" id="PF01432">
    <property type="entry name" value="Peptidase_M3"/>
    <property type="match status" value="1"/>
</dbReference>
<name>A0A3B0U1G8_9ZZZZ</name>
<evidence type="ECO:0000256" key="3">
    <source>
        <dbReference type="ARBA" id="ARBA00022670"/>
    </source>
</evidence>
<reference evidence="9" key="1">
    <citation type="submission" date="2018-06" db="EMBL/GenBank/DDBJ databases">
        <authorList>
            <person name="Zhirakovskaya E."/>
        </authorList>
    </citation>
    <scope>NUCLEOTIDE SEQUENCE</scope>
</reference>
<dbReference type="GO" id="GO:0046872">
    <property type="term" value="F:metal ion binding"/>
    <property type="evidence" value="ECO:0007669"/>
    <property type="project" value="UniProtKB-KW"/>
</dbReference>
<dbReference type="PANTHER" id="PTHR43660:SF1">
    <property type="entry name" value="DIPEPTIDYL CARBOXYPEPTIDASE"/>
    <property type="match status" value="1"/>
</dbReference>
<dbReference type="CDD" id="cd06456">
    <property type="entry name" value="M3A_DCP"/>
    <property type="match status" value="1"/>
</dbReference>
<dbReference type="GO" id="GO:0004222">
    <property type="term" value="F:metalloendopeptidase activity"/>
    <property type="evidence" value="ECO:0007669"/>
    <property type="project" value="InterPro"/>
</dbReference>
<dbReference type="InterPro" id="IPR001567">
    <property type="entry name" value="Pept_M3A_M3B_dom"/>
</dbReference>
<dbReference type="PANTHER" id="PTHR43660">
    <property type="entry name" value="DIPEPTIDYL CARBOXYPEPTIDASE"/>
    <property type="match status" value="1"/>
</dbReference>
<proteinExistence type="inferred from homology"/>
<evidence type="ECO:0000259" key="8">
    <source>
        <dbReference type="Pfam" id="PF01432"/>
    </source>
</evidence>
<keyword evidence="6" id="KW-0862">Zinc</keyword>
<evidence type="ECO:0000256" key="6">
    <source>
        <dbReference type="ARBA" id="ARBA00022833"/>
    </source>
</evidence>
<dbReference type="EC" id="3.4.15.5" evidence="9"/>
<accession>A0A3B0U1G8</accession>
<dbReference type="GO" id="GO:0006508">
    <property type="term" value="P:proteolysis"/>
    <property type="evidence" value="ECO:0007669"/>
    <property type="project" value="UniProtKB-KW"/>
</dbReference>
<dbReference type="GO" id="GO:0008241">
    <property type="term" value="F:peptidyl-dipeptidase activity"/>
    <property type="evidence" value="ECO:0007669"/>
    <property type="project" value="UniProtKB-EC"/>
</dbReference>
<dbReference type="GO" id="GO:0005829">
    <property type="term" value="C:cytosol"/>
    <property type="evidence" value="ECO:0007669"/>
    <property type="project" value="TreeGrafter"/>
</dbReference>
<dbReference type="InterPro" id="IPR024079">
    <property type="entry name" value="MetalloPept_cat_dom_sf"/>
</dbReference>